<evidence type="ECO:0000313" key="4">
    <source>
        <dbReference type="Proteomes" id="UP000243723"/>
    </source>
</evidence>
<sequence>MGFKTGLLIFPLAVIAAPQLKAAEEIHVVWSYQRATNITAMKAVSSDFSMVLGETKSNTLNTGDFATTPVSMDVDNNGFGSLKHGDVTYKIHSDRQHSGGISCATMWDSETLFIDCSVPWTAPSTKFRLHARAVGNIDLRAAMGVEGFPAFMSAANVKRSSPAPATTRRQVDPLARNSTSDSLDKRQCEPWPVQRTVLQGDGNPHQNYYHRQTSEPLECGNGPCEVSFQVQKTFTIGFTANIDPFGWINGGFAVESSTTSGNAYNCGGGPGDLVCSWYNMGHTAYTVDNWTTDDVCMNNERIESTSIIKSPNQRNIGGRHYCVRGPCRSIDDAYWDDTGRAGGP</sequence>
<feature type="region of interest" description="Disordered" evidence="1">
    <location>
        <begin position="157"/>
        <end position="186"/>
    </location>
</feature>
<keyword evidence="2" id="KW-0732">Signal</keyword>
<dbReference type="OrthoDB" id="3641682at2759"/>
<reference evidence="3 4" key="1">
    <citation type="submission" date="2017-05" db="EMBL/GenBank/DDBJ databases">
        <title>Draft genome sequence of Elsinoe australis.</title>
        <authorList>
            <person name="Cheng Q."/>
        </authorList>
    </citation>
    <scope>NUCLEOTIDE SEQUENCE [LARGE SCALE GENOMIC DNA]</scope>
    <source>
        <strain evidence="3 4">NL1</strain>
    </source>
</reference>
<dbReference type="EMBL" id="NHZQ01000072">
    <property type="protein sequence ID" value="PSK54796.1"/>
    <property type="molecule type" value="Genomic_DNA"/>
</dbReference>
<keyword evidence="4" id="KW-1185">Reference proteome</keyword>
<dbReference type="Proteomes" id="UP000243723">
    <property type="component" value="Unassembled WGS sequence"/>
</dbReference>
<evidence type="ECO:0000256" key="1">
    <source>
        <dbReference type="SAM" id="MobiDB-lite"/>
    </source>
</evidence>
<name>A0A2P8A2V8_9PEZI</name>
<evidence type="ECO:0000313" key="3">
    <source>
        <dbReference type="EMBL" id="PSK54796.1"/>
    </source>
</evidence>
<gene>
    <name evidence="3" type="ORF">B9Z65_3885</name>
</gene>
<evidence type="ECO:0000256" key="2">
    <source>
        <dbReference type="SAM" id="SignalP"/>
    </source>
</evidence>
<dbReference type="AlphaFoldDB" id="A0A2P8A2V8"/>
<protein>
    <submittedName>
        <fullName evidence="3">Uncharacterized protein</fullName>
    </submittedName>
</protein>
<feature type="signal peptide" evidence="2">
    <location>
        <begin position="1"/>
        <end position="22"/>
    </location>
</feature>
<organism evidence="3 4">
    <name type="scientific">Elsinoe australis</name>
    <dbReference type="NCBI Taxonomy" id="40998"/>
    <lineage>
        <taxon>Eukaryota</taxon>
        <taxon>Fungi</taxon>
        <taxon>Dikarya</taxon>
        <taxon>Ascomycota</taxon>
        <taxon>Pezizomycotina</taxon>
        <taxon>Dothideomycetes</taxon>
        <taxon>Dothideomycetidae</taxon>
        <taxon>Myriangiales</taxon>
        <taxon>Elsinoaceae</taxon>
        <taxon>Elsinoe</taxon>
    </lineage>
</organism>
<accession>A0A2P8A2V8</accession>
<comment type="caution">
    <text evidence="3">The sequence shown here is derived from an EMBL/GenBank/DDBJ whole genome shotgun (WGS) entry which is preliminary data.</text>
</comment>
<proteinExistence type="predicted"/>
<feature type="chain" id="PRO_5015126284" evidence="2">
    <location>
        <begin position="23"/>
        <end position="344"/>
    </location>
</feature>